<dbReference type="AlphaFoldDB" id="A0A9P6HS11"/>
<reference evidence="2" key="2">
    <citation type="submission" date="2020-11" db="EMBL/GenBank/DDBJ databases">
        <title>Whole genome sequencing of Colletotrichum sp.</title>
        <authorList>
            <person name="Li H."/>
        </authorList>
    </citation>
    <scope>NUCLEOTIDE SEQUENCE</scope>
    <source>
        <strain evidence="2">CkLH20</strain>
    </source>
</reference>
<dbReference type="EMBL" id="JAATWM020000070">
    <property type="protein sequence ID" value="KAF9869502.1"/>
    <property type="molecule type" value="Genomic_DNA"/>
</dbReference>
<keyword evidence="3" id="KW-1185">Reference proteome</keyword>
<evidence type="ECO:0000313" key="3">
    <source>
        <dbReference type="Proteomes" id="UP000781932"/>
    </source>
</evidence>
<reference evidence="2" key="1">
    <citation type="submission" date="2020-03" db="EMBL/GenBank/DDBJ databases">
        <authorList>
            <person name="He L."/>
        </authorList>
    </citation>
    <scope>NUCLEOTIDE SEQUENCE</scope>
    <source>
        <strain evidence="2">CkLH20</strain>
    </source>
</reference>
<comment type="caution">
    <text evidence="2">The sequence shown here is derived from an EMBL/GenBank/DDBJ whole genome shotgun (WGS) entry which is preliminary data.</text>
</comment>
<gene>
    <name evidence="2" type="ORF">CkaCkLH20_13040</name>
</gene>
<evidence type="ECO:0000256" key="1">
    <source>
        <dbReference type="SAM" id="MobiDB-lite"/>
    </source>
</evidence>
<accession>A0A9P6HS11</accession>
<name>A0A9P6HS11_9PEZI</name>
<dbReference type="Proteomes" id="UP000781932">
    <property type="component" value="Unassembled WGS sequence"/>
</dbReference>
<dbReference type="GeneID" id="62168825"/>
<organism evidence="2 3">
    <name type="scientific">Colletotrichum karsti</name>
    <dbReference type="NCBI Taxonomy" id="1095194"/>
    <lineage>
        <taxon>Eukaryota</taxon>
        <taxon>Fungi</taxon>
        <taxon>Dikarya</taxon>
        <taxon>Ascomycota</taxon>
        <taxon>Pezizomycotina</taxon>
        <taxon>Sordariomycetes</taxon>
        <taxon>Hypocreomycetidae</taxon>
        <taxon>Glomerellales</taxon>
        <taxon>Glomerellaceae</taxon>
        <taxon>Colletotrichum</taxon>
        <taxon>Colletotrichum boninense species complex</taxon>
    </lineage>
</organism>
<feature type="region of interest" description="Disordered" evidence="1">
    <location>
        <begin position="103"/>
        <end position="132"/>
    </location>
</feature>
<dbReference type="RefSeq" id="XP_038738963.1">
    <property type="nucleotide sequence ID" value="XM_038895751.1"/>
</dbReference>
<dbReference type="OrthoDB" id="10260285at2759"/>
<proteinExistence type="predicted"/>
<protein>
    <submittedName>
        <fullName evidence="2">Uncharacterized protein</fullName>
    </submittedName>
</protein>
<evidence type="ECO:0000313" key="2">
    <source>
        <dbReference type="EMBL" id="KAF9869502.1"/>
    </source>
</evidence>
<sequence length="477" mass="53029">MHFDPARIPAVYRNAIAVAHGPAAAIVDFAFASGFPSACLPLRLLSTQNSFLYRSSPNKRFRLSSVPYGFDAMSSHHFDANMIANLTTPMMFPALLRPQPLVRPKQAGKQQESPKPGEASGESDDHITQNEGCRSISPSRAAFLRPLKQAISFSHTRDNLDHGDDAVCTKNSQVFDGFSIFRRPRAHETTKEIELNHNTHKACLSDTDTIRERITNRFAFFNVVAAIIGPNYVPAHNVDFNLQTRVVGHCIIFYGLEAEAESNLLQQERQECTIKTRLTSASLWVQEVAAPNITDEIGLNVTHNLYRRFLNAGTAHIDILMNINGTVDWHAVPLGMVHKWLDTGVIPTASSLSTGIQMLTLNPQYSSIEKLTPLISTALTHYTNKDTTNPKWYKVTNTISTLAYDLTQEEEEKTLATLTSSTATRATKLSTLIITTNTMIPPTDCYLDHPDLLPADHRRRGRLLEKAAHHIFSDACA</sequence>